<comment type="caution">
    <text evidence="5">The sequence shown here is derived from an EMBL/GenBank/DDBJ whole genome shotgun (WGS) entry which is preliminary data.</text>
</comment>
<dbReference type="SUPFAM" id="SSF51445">
    <property type="entry name" value="(Trans)glycosidases"/>
    <property type="match status" value="1"/>
</dbReference>
<name>A0ABT4FVE4_PANTH</name>
<dbReference type="Gene3D" id="3.20.20.80">
    <property type="entry name" value="Glycosidases"/>
    <property type="match status" value="1"/>
</dbReference>
<comment type="similarity">
    <text evidence="1">Belongs to the glycosyl hydrolase 39 family.</text>
</comment>
<protein>
    <recommendedName>
        <fullName evidence="4">Glycosyl hydrolases family 39 N-terminal catalytic domain-containing protein</fullName>
    </recommendedName>
</protein>
<evidence type="ECO:0000256" key="3">
    <source>
        <dbReference type="ARBA" id="ARBA00023295"/>
    </source>
</evidence>
<evidence type="ECO:0000256" key="2">
    <source>
        <dbReference type="ARBA" id="ARBA00022801"/>
    </source>
</evidence>
<keyword evidence="2" id="KW-0378">Hydrolase</keyword>
<proteinExistence type="inferred from homology"/>
<keyword evidence="3" id="KW-0326">Glycosidase</keyword>
<sequence length="106" mass="11921">MQRGYLFRYLRFHGIFDEEMMVCDEDEAGRPRFHFRFVDQLFGFADQLFDFLLSGGLKPFVELGFMPSLLAGRSGQVGVLPGKLRQSAAIDRLLVPSRGTDSGVTA</sequence>
<dbReference type="EMBL" id="JAMDMM010000023">
    <property type="protein sequence ID" value="MCY9607985.1"/>
    <property type="molecule type" value="Genomic_DNA"/>
</dbReference>
<reference evidence="5 6" key="1">
    <citation type="submission" date="2022-05" db="EMBL/GenBank/DDBJ databases">
        <title>Genome Sequencing of Bee-Associated Microbes.</title>
        <authorList>
            <person name="Dunlap C."/>
        </authorList>
    </citation>
    <scope>NUCLEOTIDE SEQUENCE [LARGE SCALE GENOMIC DNA]</scope>
    <source>
        <strain evidence="5 6">NRRL B-14613</strain>
    </source>
</reference>
<dbReference type="Pfam" id="PF01229">
    <property type="entry name" value="Glyco_hydro_39"/>
    <property type="match status" value="1"/>
</dbReference>
<accession>A0ABT4FVE4</accession>
<dbReference type="Proteomes" id="UP001209276">
    <property type="component" value="Unassembled WGS sequence"/>
</dbReference>
<dbReference type="InterPro" id="IPR049166">
    <property type="entry name" value="GH39_cat"/>
</dbReference>
<dbReference type="InterPro" id="IPR017853">
    <property type="entry name" value="GH"/>
</dbReference>
<keyword evidence="6" id="KW-1185">Reference proteome</keyword>
<dbReference type="GeneID" id="77000248"/>
<evidence type="ECO:0000256" key="1">
    <source>
        <dbReference type="ARBA" id="ARBA00008875"/>
    </source>
</evidence>
<feature type="domain" description="Glycosyl hydrolases family 39 N-terminal catalytic" evidence="4">
    <location>
        <begin position="7"/>
        <end position="73"/>
    </location>
</feature>
<dbReference type="RefSeq" id="WP_244194099.1">
    <property type="nucleotide sequence ID" value="NZ_CABMNB010000019.1"/>
</dbReference>
<evidence type="ECO:0000259" key="4">
    <source>
        <dbReference type="Pfam" id="PF01229"/>
    </source>
</evidence>
<evidence type="ECO:0000313" key="5">
    <source>
        <dbReference type="EMBL" id="MCY9607985.1"/>
    </source>
</evidence>
<gene>
    <name evidence="5" type="ORF">M5W83_12615</name>
</gene>
<organism evidence="5 6">
    <name type="scientific">Paenibacillus thiaminolyticus</name>
    <name type="common">Bacillus thiaminolyticus</name>
    <dbReference type="NCBI Taxonomy" id="49283"/>
    <lineage>
        <taxon>Bacteria</taxon>
        <taxon>Bacillati</taxon>
        <taxon>Bacillota</taxon>
        <taxon>Bacilli</taxon>
        <taxon>Bacillales</taxon>
        <taxon>Paenibacillaceae</taxon>
        <taxon>Paenibacillus</taxon>
    </lineage>
</organism>
<evidence type="ECO:0000313" key="6">
    <source>
        <dbReference type="Proteomes" id="UP001209276"/>
    </source>
</evidence>